<dbReference type="GO" id="GO:0005524">
    <property type="term" value="F:ATP binding"/>
    <property type="evidence" value="ECO:0007669"/>
    <property type="project" value="UniProtKB-KW"/>
</dbReference>
<keyword evidence="1" id="KW-0808">Transferase</keyword>
<evidence type="ECO:0000256" key="5">
    <source>
        <dbReference type="SAM" id="MobiDB-lite"/>
    </source>
</evidence>
<feature type="domain" description="Protein kinase" evidence="6">
    <location>
        <begin position="222"/>
        <end position="497"/>
    </location>
</feature>
<accession>A0A6A5ZVN6</accession>
<evidence type="ECO:0000256" key="4">
    <source>
        <dbReference type="ARBA" id="ARBA00022840"/>
    </source>
</evidence>
<dbReference type="InterPro" id="IPR050339">
    <property type="entry name" value="CC_SR_Kinase"/>
</dbReference>
<dbReference type="EMBL" id="ML977524">
    <property type="protein sequence ID" value="KAF2123660.1"/>
    <property type="molecule type" value="Genomic_DNA"/>
</dbReference>
<feature type="region of interest" description="Disordered" evidence="5">
    <location>
        <begin position="1"/>
        <end position="30"/>
    </location>
</feature>
<dbReference type="InterPro" id="IPR000719">
    <property type="entry name" value="Prot_kinase_dom"/>
</dbReference>
<organism evidence="7 8">
    <name type="scientific">Dothidotthia symphoricarpi CBS 119687</name>
    <dbReference type="NCBI Taxonomy" id="1392245"/>
    <lineage>
        <taxon>Eukaryota</taxon>
        <taxon>Fungi</taxon>
        <taxon>Dikarya</taxon>
        <taxon>Ascomycota</taxon>
        <taxon>Pezizomycotina</taxon>
        <taxon>Dothideomycetes</taxon>
        <taxon>Pleosporomycetidae</taxon>
        <taxon>Pleosporales</taxon>
        <taxon>Dothidotthiaceae</taxon>
        <taxon>Dothidotthia</taxon>
    </lineage>
</organism>
<dbReference type="GO" id="GO:0005737">
    <property type="term" value="C:cytoplasm"/>
    <property type="evidence" value="ECO:0007669"/>
    <property type="project" value="TreeGrafter"/>
</dbReference>
<dbReference type="PROSITE" id="PS50011">
    <property type="entry name" value="PROTEIN_KINASE_DOM"/>
    <property type="match status" value="1"/>
</dbReference>
<feature type="compositionally biased region" description="Polar residues" evidence="5">
    <location>
        <begin position="15"/>
        <end position="25"/>
    </location>
</feature>
<evidence type="ECO:0000256" key="3">
    <source>
        <dbReference type="ARBA" id="ARBA00022777"/>
    </source>
</evidence>
<dbReference type="Gene3D" id="3.30.200.20">
    <property type="entry name" value="Phosphorylase Kinase, domain 1"/>
    <property type="match status" value="1"/>
</dbReference>
<dbReference type="GO" id="GO:0004672">
    <property type="term" value="F:protein kinase activity"/>
    <property type="evidence" value="ECO:0007669"/>
    <property type="project" value="InterPro"/>
</dbReference>
<dbReference type="InterPro" id="IPR011009">
    <property type="entry name" value="Kinase-like_dom_sf"/>
</dbReference>
<dbReference type="GO" id="GO:0005634">
    <property type="term" value="C:nucleus"/>
    <property type="evidence" value="ECO:0007669"/>
    <property type="project" value="TreeGrafter"/>
</dbReference>
<dbReference type="PANTHER" id="PTHR11042">
    <property type="entry name" value="EUKARYOTIC TRANSLATION INITIATION FACTOR 2-ALPHA KINASE EIF2-ALPHA KINASE -RELATED"/>
    <property type="match status" value="1"/>
</dbReference>
<proteinExistence type="predicted"/>
<name>A0A6A5ZVN6_9PLEO</name>
<keyword evidence="3 7" id="KW-0418">Kinase</keyword>
<evidence type="ECO:0000259" key="6">
    <source>
        <dbReference type="PROSITE" id="PS50011"/>
    </source>
</evidence>
<keyword evidence="8" id="KW-1185">Reference proteome</keyword>
<evidence type="ECO:0000256" key="1">
    <source>
        <dbReference type="ARBA" id="ARBA00022679"/>
    </source>
</evidence>
<evidence type="ECO:0000313" key="7">
    <source>
        <dbReference type="EMBL" id="KAF2123660.1"/>
    </source>
</evidence>
<evidence type="ECO:0000313" key="8">
    <source>
        <dbReference type="Proteomes" id="UP000799771"/>
    </source>
</evidence>
<reference evidence="7" key="1">
    <citation type="journal article" date="2020" name="Stud. Mycol.">
        <title>101 Dothideomycetes genomes: a test case for predicting lifestyles and emergence of pathogens.</title>
        <authorList>
            <person name="Haridas S."/>
            <person name="Albert R."/>
            <person name="Binder M."/>
            <person name="Bloem J."/>
            <person name="Labutti K."/>
            <person name="Salamov A."/>
            <person name="Andreopoulos B."/>
            <person name="Baker S."/>
            <person name="Barry K."/>
            <person name="Bills G."/>
            <person name="Bluhm B."/>
            <person name="Cannon C."/>
            <person name="Castanera R."/>
            <person name="Culley D."/>
            <person name="Daum C."/>
            <person name="Ezra D."/>
            <person name="Gonzalez J."/>
            <person name="Henrissat B."/>
            <person name="Kuo A."/>
            <person name="Liang C."/>
            <person name="Lipzen A."/>
            <person name="Lutzoni F."/>
            <person name="Magnuson J."/>
            <person name="Mondo S."/>
            <person name="Nolan M."/>
            <person name="Ohm R."/>
            <person name="Pangilinan J."/>
            <person name="Park H.-J."/>
            <person name="Ramirez L."/>
            <person name="Alfaro M."/>
            <person name="Sun H."/>
            <person name="Tritt A."/>
            <person name="Yoshinaga Y."/>
            <person name="Zwiers L.-H."/>
            <person name="Turgeon B."/>
            <person name="Goodwin S."/>
            <person name="Spatafora J."/>
            <person name="Crous P."/>
            <person name="Grigoriev I."/>
        </authorList>
    </citation>
    <scope>NUCLEOTIDE SEQUENCE</scope>
    <source>
        <strain evidence="7">CBS 119687</strain>
    </source>
</reference>
<protein>
    <submittedName>
        <fullName evidence="7">Kinase-like protein</fullName>
    </submittedName>
</protein>
<dbReference type="Gene3D" id="1.10.510.10">
    <property type="entry name" value="Transferase(Phosphotransferase) domain 1"/>
    <property type="match status" value="1"/>
</dbReference>
<keyword evidence="4" id="KW-0067">ATP-binding</keyword>
<sequence length="517" mass="57538">MTANVLPSDDYYDRGSTTEPDTPGSSDRDTAPYVFARLIPTNRPAREAMERTRTQGSQFHTNFLGKTAFRNEETTCFVLSLDALPEFPKLGWRIGTGRDSLPKRGVDLLLCGTAKSDRVAGIHARFNFVKGAAGFFLIADNARGKPCTINGDDFANDRRPIPFRSTITLGECAFTLHYVVRDADAENGFQLELKAFYKLALTDENPFILPTPREFDSRFGDWVVQYPISKGTYGTVFTVTHAADGRLAAAKQLVKTRFNASQVEHEVAMARVVSRLSHPSIAVPFEIRHNPCRSQVEIARIKTILGGNWDPDTQGDITDEYIIFSPLLNATFRSIITNWTSLPVSRLELFFCKLLDGVAFLHDHGLCHRDIQPVNILIRSFDPPEALICDFGCLSDKSEIMYDSPGTVPHLAPEQKKGLTHDPTVDYWACGLVGHELLTGEVTRQRVEVGSMLEGYYWKLDAIGSVMAMCCKSMLDANPTLRMPAKDAAKAIRSAFVKAEKISEVTTLSERKKVRTS</sequence>
<dbReference type="RefSeq" id="XP_033518054.1">
    <property type="nucleotide sequence ID" value="XM_033665345.1"/>
</dbReference>
<dbReference type="OrthoDB" id="3782488at2759"/>
<gene>
    <name evidence="7" type="ORF">P153DRAFT_328070</name>
</gene>
<dbReference type="Pfam" id="PF00069">
    <property type="entry name" value="Pkinase"/>
    <property type="match status" value="1"/>
</dbReference>
<evidence type="ECO:0000256" key="2">
    <source>
        <dbReference type="ARBA" id="ARBA00022741"/>
    </source>
</evidence>
<dbReference type="Proteomes" id="UP000799771">
    <property type="component" value="Unassembled WGS sequence"/>
</dbReference>
<keyword evidence="2" id="KW-0547">Nucleotide-binding</keyword>
<dbReference type="SMART" id="SM00220">
    <property type="entry name" value="S_TKc"/>
    <property type="match status" value="1"/>
</dbReference>
<dbReference type="AlphaFoldDB" id="A0A6A5ZVN6"/>
<dbReference type="GeneID" id="54405777"/>
<dbReference type="SUPFAM" id="SSF56112">
    <property type="entry name" value="Protein kinase-like (PK-like)"/>
    <property type="match status" value="1"/>
</dbReference>